<dbReference type="RefSeq" id="XP_056694099.1">
    <property type="nucleotide sequence ID" value="XM_056838121.1"/>
</dbReference>
<feature type="compositionally biased region" description="Basic residues" evidence="1">
    <location>
        <begin position="42"/>
        <end position="53"/>
    </location>
</feature>
<organism evidence="2 3">
    <name type="scientific">Spinacia oleracea</name>
    <name type="common">Spinach</name>
    <dbReference type="NCBI Taxonomy" id="3562"/>
    <lineage>
        <taxon>Eukaryota</taxon>
        <taxon>Viridiplantae</taxon>
        <taxon>Streptophyta</taxon>
        <taxon>Embryophyta</taxon>
        <taxon>Tracheophyta</taxon>
        <taxon>Spermatophyta</taxon>
        <taxon>Magnoliopsida</taxon>
        <taxon>eudicotyledons</taxon>
        <taxon>Gunneridae</taxon>
        <taxon>Pentapetalae</taxon>
        <taxon>Caryophyllales</taxon>
        <taxon>Chenopodiaceae</taxon>
        <taxon>Chenopodioideae</taxon>
        <taxon>Anserineae</taxon>
        <taxon>Spinacia</taxon>
    </lineage>
</organism>
<reference evidence="3" key="2">
    <citation type="submission" date="2025-08" db="UniProtKB">
        <authorList>
            <consortium name="RefSeq"/>
        </authorList>
    </citation>
    <scope>IDENTIFICATION</scope>
    <source>
        <tissue evidence="3">Leaf</tissue>
    </source>
</reference>
<dbReference type="PANTHER" id="PTHR36709">
    <property type="entry name" value="OS02G0604100 PROTEIN"/>
    <property type="match status" value="1"/>
</dbReference>
<evidence type="ECO:0008006" key="4">
    <source>
        <dbReference type="Google" id="ProtNLM"/>
    </source>
</evidence>
<reference evidence="2" key="1">
    <citation type="journal article" date="2021" name="Nat. Commun.">
        <title>Genomic analyses provide insights into spinach domestication and the genetic basis of agronomic traits.</title>
        <authorList>
            <person name="Cai X."/>
            <person name="Sun X."/>
            <person name="Xu C."/>
            <person name="Sun H."/>
            <person name="Wang X."/>
            <person name="Ge C."/>
            <person name="Zhang Z."/>
            <person name="Wang Q."/>
            <person name="Fei Z."/>
            <person name="Jiao C."/>
            <person name="Wang Q."/>
        </authorList>
    </citation>
    <scope>NUCLEOTIDE SEQUENCE [LARGE SCALE GENOMIC DNA]</scope>
    <source>
        <strain evidence="2">cv. Varoflay</strain>
    </source>
</reference>
<gene>
    <name evidence="3" type="primary">LOC130469161</name>
</gene>
<name>A0ABM3RER6_SPIOL</name>
<feature type="region of interest" description="Disordered" evidence="1">
    <location>
        <begin position="32"/>
        <end position="53"/>
    </location>
</feature>
<evidence type="ECO:0000313" key="3">
    <source>
        <dbReference type="RefSeq" id="XP_056694099.1"/>
    </source>
</evidence>
<proteinExistence type="predicted"/>
<sequence>MAKFNEVQKKRRALISQNKRAVHGVPFTKKLKRQTQLQSVSGKRKKKNLKKWRRDQKELIEKGLVTLDDVDMAPADGRLYAMELGQQIHQIGGPARGIL</sequence>
<dbReference type="Proteomes" id="UP000813463">
    <property type="component" value="Chromosome 3"/>
</dbReference>
<accession>A0ABM3RER6</accession>
<evidence type="ECO:0000256" key="1">
    <source>
        <dbReference type="SAM" id="MobiDB-lite"/>
    </source>
</evidence>
<dbReference type="PANTHER" id="PTHR36709:SF1">
    <property type="entry name" value="OS02G0604100 PROTEIN"/>
    <property type="match status" value="1"/>
</dbReference>
<keyword evidence="2" id="KW-1185">Reference proteome</keyword>
<protein>
    <recommendedName>
        <fullName evidence="4">Ribosome biogenesis protein NOP53</fullName>
    </recommendedName>
</protein>
<dbReference type="GeneID" id="130469161"/>
<evidence type="ECO:0000313" key="2">
    <source>
        <dbReference type="Proteomes" id="UP000813463"/>
    </source>
</evidence>